<name>A0A6J4VMP8_9BACT</name>
<evidence type="ECO:0000313" key="2">
    <source>
        <dbReference type="EMBL" id="CAA9583465.1"/>
    </source>
</evidence>
<dbReference type="AlphaFoldDB" id="A0A6J4VMP8"/>
<sequence length="66" mass="7109">GARASRDRCWLAARARRRRGGGSAHGRSGLSPQLPRRGGGGPAGRRRLAPGRRPGARAPAHRRRRP</sequence>
<accession>A0A6J4VMP8</accession>
<evidence type="ECO:0000256" key="1">
    <source>
        <dbReference type="SAM" id="MobiDB-lite"/>
    </source>
</evidence>
<gene>
    <name evidence="2" type="ORF">AVDCRST_MAG59-5123</name>
</gene>
<feature type="region of interest" description="Disordered" evidence="1">
    <location>
        <begin position="14"/>
        <end position="66"/>
    </location>
</feature>
<protein>
    <submittedName>
        <fullName evidence="2">Uncharacterized protein</fullName>
    </submittedName>
</protein>
<organism evidence="2">
    <name type="scientific">uncultured Thermomicrobiales bacterium</name>
    <dbReference type="NCBI Taxonomy" id="1645740"/>
    <lineage>
        <taxon>Bacteria</taxon>
        <taxon>Pseudomonadati</taxon>
        <taxon>Thermomicrobiota</taxon>
        <taxon>Thermomicrobia</taxon>
        <taxon>Thermomicrobiales</taxon>
        <taxon>environmental samples</taxon>
    </lineage>
</organism>
<feature type="non-terminal residue" evidence="2">
    <location>
        <position position="66"/>
    </location>
</feature>
<proteinExistence type="predicted"/>
<reference evidence="2" key="1">
    <citation type="submission" date="2020-02" db="EMBL/GenBank/DDBJ databases">
        <authorList>
            <person name="Meier V. D."/>
        </authorList>
    </citation>
    <scope>NUCLEOTIDE SEQUENCE</scope>
    <source>
        <strain evidence="2">AVDCRST_MAG59</strain>
    </source>
</reference>
<dbReference type="EMBL" id="CADCWF010000364">
    <property type="protein sequence ID" value="CAA9583465.1"/>
    <property type="molecule type" value="Genomic_DNA"/>
</dbReference>
<feature type="non-terminal residue" evidence="2">
    <location>
        <position position="1"/>
    </location>
</feature>